<evidence type="ECO:0000313" key="8">
    <source>
        <dbReference type="EMBL" id="MBB3188165.1"/>
    </source>
</evidence>
<dbReference type="GO" id="GO:0005886">
    <property type="term" value="C:plasma membrane"/>
    <property type="evidence" value="ECO:0007669"/>
    <property type="project" value="TreeGrafter"/>
</dbReference>
<evidence type="ECO:0000256" key="3">
    <source>
        <dbReference type="ARBA" id="ARBA00022692"/>
    </source>
</evidence>
<proteinExistence type="inferred from homology"/>
<name>A0A7W5H2U9_9PORP</name>
<dbReference type="PANTHER" id="PTHR38459">
    <property type="entry name" value="PROPHAGE BACTOPRENOL-LINKED GLUCOSE TRANSLOCASE HOMOLOG"/>
    <property type="match status" value="1"/>
</dbReference>
<feature type="transmembrane region" description="Helical" evidence="6">
    <location>
        <begin position="116"/>
        <end position="137"/>
    </location>
</feature>
<keyword evidence="5 6" id="KW-0472">Membrane</keyword>
<keyword evidence="3 6" id="KW-0812">Transmembrane</keyword>
<reference evidence="8 9" key="1">
    <citation type="submission" date="2020-08" db="EMBL/GenBank/DDBJ databases">
        <title>Genomic Encyclopedia of Type Strains, Phase IV (KMG-IV): sequencing the most valuable type-strain genomes for metagenomic binning, comparative biology and taxonomic classification.</title>
        <authorList>
            <person name="Goeker M."/>
        </authorList>
    </citation>
    <scope>NUCLEOTIDE SEQUENCE [LARGE SCALE GENOMIC DNA]</scope>
    <source>
        <strain evidence="8 9">DSM 27471</strain>
    </source>
</reference>
<evidence type="ECO:0000256" key="4">
    <source>
        <dbReference type="ARBA" id="ARBA00022989"/>
    </source>
</evidence>
<comment type="caution">
    <text evidence="8">The sequence shown here is derived from an EMBL/GenBank/DDBJ whole genome shotgun (WGS) entry which is preliminary data.</text>
</comment>
<dbReference type="PANTHER" id="PTHR38459:SF1">
    <property type="entry name" value="PROPHAGE BACTOPRENOL-LINKED GLUCOSE TRANSLOCASE HOMOLOG"/>
    <property type="match status" value="1"/>
</dbReference>
<dbReference type="RefSeq" id="WP_343053514.1">
    <property type="nucleotide sequence ID" value="NZ_JACHYB010000002.1"/>
</dbReference>
<feature type="transmembrane region" description="Helical" evidence="6">
    <location>
        <begin position="89"/>
        <end position="110"/>
    </location>
</feature>
<feature type="transmembrane region" description="Helical" evidence="6">
    <location>
        <begin position="20"/>
        <end position="42"/>
    </location>
</feature>
<evidence type="ECO:0000256" key="2">
    <source>
        <dbReference type="ARBA" id="ARBA00009399"/>
    </source>
</evidence>
<dbReference type="AlphaFoldDB" id="A0A7W5H2U9"/>
<evidence type="ECO:0000256" key="5">
    <source>
        <dbReference type="ARBA" id="ARBA00023136"/>
    </source>
</evidence>
<dbReference type="InterPro" id="IPR007267">
    <property type="entry name" value="GtrA_DPMS_TM"/>
</dbReference>
<dbReference type="Pfam" id="PF04138">
    <property type="entry name" value="GtrA_DPMS_TM"/>
    <property type="match status" value="1"/>
</dbReference>
<dbReference type="EMBL" id="JACHYB010000002">
    <property type="protein sequence ID" value="MBB3188165.1"/>
    <property type="molecule type" value="Genomic_DNA"/>
</dbReference>
<dbReference type="Proteomes" id="UP000544222">
    <property type="component" value="Unassembled WGS sequence"/>
</dbReference>
<gene>
    <name evidence="8" type="ORF">FHX64_002363</name>
</gene>
<evidence type="ECO:0000259" key="7">
    <source>
        <dbReference type="Pfam" id="PF04138"/>
    </source>
</evidence>
<dbReference type="GO" id="GO:0000271">
    <property type="term" value="P:polysaccharide biosynthetic process"/>
    <property type="evidence" value="ECO:0007669"/>
    <property type="project" value="InterPro"/>
</dbReference>
<dbReference type="InterPro" id="IPR051401">
    <property type="entry name" value="GtrA_CellWall_Glycosyl"/>
</dbReference>
<protein>
    <submittedName>
        <fullName evidence="8">Putative flippase GtrA</fullName>
    </submittedName>
</protein>
<comment type="subcellular location">
    <subcellularLocation>
        <location evidence="1">Membrane</location>
        <topology evidence="1">Multi-pass membrane protein</topology>
    </subcellularLocation>
</comment>
<keyword evidence="9" id="KW-1185">Reference proteome</keyword>
<keyword evidence="4 6" id="KW-1133">Transmembrane helix</keyword>
<feature type="transmembrane region" description="Helical" evidence="6">
    <location>
        <begin position="48"/>
        <end position="68"/>
    </location>
</feature>
<accession>A0A7W5H2U9</accession>
<evidence type="ECO:0000256" key="6">
    <source>
        <dbReference type="SAM" id="Phobius"/>
    </source>
</evidence>
<evidence type="ECO:0000256" key="1">
    <source>
        <dbReference type="ARBA" id="ARBA00004141"/>
    </source>
</evidence>
<comment type="similarity">
    <text evidence="2">Belongs to the GtrA family.</text>
</comment>
<feature type="domain" description="GtrA/DPMS transmembrane" evidence="7">
    <location>
        <begin position="29"/>
        <end position="143"/>
    </location>
</feature>
<evidence type="ECO:0000313" key="9">
    <source>
        <dbReference type="Proteomes" id="UP000544222"/>
    </source>
</evidence>
<organism evidence="8 9">
    <name type="scientific">Microbacter margulisiae</name>
    <dbReference type="NCBI Taxonomy" id="1350067"/>
    <lineage>
        <taxon>Bacteria</taxon>
        <taxon>Pseudomonadati</taxon>
        <taxon>Bacteroidota</taxon>
        <taxon>Bacteroidia</taxon>
        <taxon>Bacteroidales</taxon>
        <taxon>Porphyromonadaceae</taxon>
        <taxon>Microbacter</taxon>
    </lineage>
</organism>
<sequence>MIKKKWENHRYKSLFDKLVIFFKAQISAMIGGVSDYFIMLFFTQVFHIHYTISIAISGVLGAVINFSLNKTWAFMSKQFPYKHTFRTQMMKFIVVVINSILLKILGTYLFTTYMHIDYRISRIIVDLIVSIAFNYNLQKYWVFKQVKQQPIPAN</sequence>